<dbReference type="RefSeq" id="WP_171631281.1">
    <property type="nucleotide sequence ID" value="NZ_WHNY01000043.1"/>
</dbReference>
<dbReference type="SUPFAM" id="SSF53850">
    <property type="entry name" value="Periplasmic binding protein-like II"/>
    <property type="match status" value="1"/>
</dbReference>
<dbReference type="InterPro" id="IPR006059">
    <property type="entry name" value="SBP"/>
</dbReference>
<keyword evidence="5" id="KW-0449">Lipoprotein</keyword>
<keyword evidence="3" id="KW-0472">Membrane</keyword>
<gene>
    <name evidence="8" type="ORF">GC096_14905</name>
</gene>
<evidence type="ECO:0000313" key="8">
    <source>
        <dbReference type="EMBL" id="NOU65321.1"/>
    </source>
</evidence>
<keyword evidence="9" id="KW-1185">Reference proteome</keyword>
<feature type="chain" id="PRO_5046836337" evidence="7">
    <location>
        <begin position="25"/>
        <end position="499"/>
    </location>
</feature>
<dbReference type="PANTHER" id="PTHR43649:SF33">
    <property type="entry name" value="POLYGALACTURONAN_RHAMNOGALACTURONAN-BINDING PROTEIN YTCQ"/>
    <property type="match status" value="1"/>
</dbReference>
<evidence type="ECO:0000256" key="7">
    <source>
        <dbReference type="SAM" id="SignalP"/>
    </source>
</evidence>
<proteinExistence type="predicted"/>
<evidence type="ECO:0000256" key="5">
    <source>
        <dbReference type="ARBA" id="ARBA00023288"/>
    </source>
</evidence>
<dbReference type="PANTHER" id="PTHR43649">
    <property type="entry name" value="ARABINOSE-BINDING PROTEIN-RELATED"/>
    <property type="match status" value="1"/>
</dbReference>
<evidence type="ECO:0000256" key="1">
    <source>
        <dbReference type="ARBA" id="ARBA00022475"/>
    </source>
</evidence>
<feature type="region of interest" description="Disordered" evidence="6">
    <location>
        <begin position="31"/>
        <end position="55"/>
    </location>
</feature>
<keyword evidence="2 7" id="KW-0732">Signal</keyword>
<protein>
    <submittedName>
        <fullName evidence="8">Extracellular solute-binding protein</fullName>
    </submittedName>
</protein>
<keyword evidence="1" id="KW-1003">Cell membrane</keyword>
<reference evidence="8 9" key="1">
    <citation type="submission" date="2019-10" db="EMBL/GenBank/DDBJ databases">
        <title>Description of Paenibacillus humi sp. nov.</title>
        <authorList>
            <person name="Carlier A."/>
            <person name="Qi S."/>
        </authorList>
    </citation>
    <scope>NUCLEOTIDE SEQUENCE [LARGE SCALE GENOMIC DNA]</scope>
    <source>
        <strain evidence="8 9">LMG 31461</strain>
    </source>
</reference>
<sequence>MKNNKVVKSWGLSLTMVLAISAILSGCTTSNSTSGTSSPSAGASSGPAASPATPTGPAKVSMLNVYFSNTAPKADGPVVKETERIANAKLDITYVPFNVYSEKLNVTMTSGEMPQSIMVENPFITSVINGIRSGMFWDLTPYLNEFPNLKKYDKNILNNLAVDGKYYVIPRPRPLVRIGTIIRKDWLDNVGLAEPKTIDEFYNVLKAFKEKDPDKNGVNDTYGLMLYENGIPADIFAWFGAPNNWMVDKNGNFIRDVETKEYREGLTFLRKLYNENLINKNFAIVVRNEARKDLYNNKVGISIESIDAVVPFYYLQMADTKNKYTMTVSPPINGKSYATTGHFGGALIPKTSVKTEKELREVLRYFNTENSDEAKAEFLRISQENDKKPAAEQFNVDDLKNLITTDAIVYPTGTTDTDVMLKKRMIELADASVQDPSMGLISPTQTEKDAQLKTLLSDARAQYIMGKIDDAGFDAVVQQWKKIGGDQVAKELSELYKKK</sequence>
<dbReference type="InterPro" id="IPR050490">
    <property type="entry name" value="Bact_solute-bd_prot1"/>
</dbReference>
<dbReference type="Gene3D" id="3.40.190.10">
    <property type="entry name" value="Periplasmic binding protein-like II"/>
    <property type="match status" value="2"/>
</dbReference>
<evidence type="ECO:0000256" key="6">
    <source>
        <dbReference type="SAM" id="MobiDB-lite"/>
    </source>
</evidence>
<accession>A0ABX1XAA6</accession>
<name>A0ABX1XAA6_9BACL</name>
<dbReference type="PROSITE" id="PS51257">
    <property type="entry name" value="PROKAR_LIPOPROTEIN"/>
    <property type="match status" value="1"/>
</dbReference>
<dbReference type="Proteomes" id="UP000653578">
    <property type="component" value="Unassembled WGS sequence"/>
</dbReference>
<evidence type="ECO:0000313" key="9">
    <source>
        <dbReference type="Proteomes" id="UP000653578"/>
    </source>
</evidence>
<evidence type="ECO:0000256" key="4">
    <source>
        <dbReference type="ARBA" id="ARBA00023139"/>
    </source>
</evidence>
<keyword evidence="4" id="KW-0564">Palmitate</keyword>
<evidence type="ECO:0000256" key="2">
    <source>
        <dbReference type="ARBA" id="ARBA00022729"/>
    </source>
</evidence>
<feature type="signal peptide" evidence="7">
    <location>
        <begin position="1"/>
        <end position="24"/>
    </location>
</feature>
<evidence type="ECO:0000256" key="3">
    <source>
        <dbReference type="ARBA" id="ARBA00023136"/>
    </source>
</evidence>
<dbReference type="Pfam" id="PF01547">
    <property type="entry name" value="SBP_bac_1"/>
    <property type="match status" value="1"/>
</dbReference>
<organism evidence="8 9">
    <name type="scientific">Paenibacillus plantarum</name>
    <dbReference type="NCBI Taxonomy" id="2654975"/>
    <lineage>
        <taxon>Bacteria</taxon>
        <taxon>Bacillati</taxon>
        <taxon>Bacillota</taxon>
        <taxon>Bacilli</taxon>
        <taxon>Bacillales</taxon>
        <taxon>Paenibacillaceae</taxon>
        <taxon>Paenibacillus</taxon>
    </lineage>
</organism>
<dbReference type="EMBL" id="WHNY01000043">
    <property type="protein sequence ID" value="NOU65321.1"/>
    <property type="molecule type" value="Genomic_DNA"/>
</dbReference>
<comment type="caution">
    <text evidence="8">The sequence shown here is derived from an EMBL/GenBank/DDBJ whole genome shotgun (WGS) entry which is preliminary data.</text>
</comment>